<dbReference type="EMBL" id="UOFN01000056">
    <property type="protein sequence ID" value="VAW76248.1"/>
    <property type="molecule type" value="Genomic_DNA"/>
</dbReference>
<dbReference type="Pfam" id="PF07963">
    <property type="entry name" value="N_methyl"/>
    <property type="match status" value="1"/>
</dbReference>
<proteinExistence type="predicted"/>
<evidence type="ECO:0000313" key="1">
    <source>
        <dbReference type="EMBL" id="VAW76248.1"/>
    </source>
</evidence>
<name>A0A3B0Y631_9ZZZZ</name>
<dbReference type="PROSITE" id="PS00409">
    <property type="entry name" value="PROKAR_NTER_METHYL"/>
    <property type="match status" value="1"/>
</dbReference>
<dbReference type="NCBIfam" id="TIGR02532">
    <property type="entry name" value="IV_pilin_GFxxxE"/>
    <property type="match status" value="1"/>
</dbReference>
<gene>
    <name evidence="1" type="ORF">MNBD_GAMMA15-1604</name>
</gene>
<sequence length="122" mass="12360">MKKQAGFTLIELVAVLVILALLGAMAVPRFVDVSTQALTAAQNGSLAGVRSGHAMSIADLRRLPTVTELATYVGGPNISAVGTGIEVVINGTPYIVSTFTDTTCTAPTAAVANTVGCIGTIN</sequence>
<evidence type="ECO:0008006" key="2">
    <source>
        <dbReference type="Google" id="ProtNLM"/>
    </source>
</evidence>
<dbReference type="SUPFAM" id="SSF54523">
    <property type="entry name" value="Pili subunits"/>
    <property type="match status" value="1"/>
</dbReference>
<dbReference type="Gene3D" id="3.30.700.10">
    <property type="entry name" value="Glycoprotein, Type 4 Pilin"/>
    <property type="match status" value="1"/>
</dbReference>
<dbReference type="InterPro" id="IPR012902">
    <property type="entry name" value="N_methyl_site"/>
</dbReference>
<reference evidence="1" key="1">
    <citation type="submission" date="2018-06" db="EMBL/GenBank/DDBJ databases">
        <authorList>
            <person name="Zhirakovskaya E."/>
        </authorList>
    </citation>
    <scope>NUCLEOTIDE SEQUENCE</scope>
</reference>
<accession>A0A3B0Y631</accession>
<dbReference type="InterPro" id="IPR045584">
    <property type="entry name" value="Pilin-like"/>
</dbReference>
<protein>
    <recommendedName>
        <fullName evidence="2">MSHA pilin protein MshA</fullName>
    </recommendedName>
</protein>
<organism evidence="1">
    <name type="scientific">hydrothermal vent metagenome</name>
    <dbReference type="NCBI Taxonomy" id="652676"/>
    <lineage>
        <taxon>unclassified sequences</taxon>
        <taxon>metagenomes</taxon>
        <taxon>ecological metagenomes</taxon>
    </lineage>
</organism>
<dbReference type="AlphaFoldDB" id="A0A3B0Y631"/>